<feature type="compositionally biased region" description="Low complexity" evidence="10">
    <location>
        <begin position="23"/>
        <end position="43"/>
    </location>
</feature>
<feature type="transmembrane region" description="Helical" evidence="11">
    <location>
        <begin position="278"/>
        <end position="308"/>
    </location>
</feature>
<dbReference type="InterPro" id="IPR044838">
    <property type="entry name" value="EGY1-like"/>
</dbReference>
<keyword evidence="7" id="KW-0809">Transit peptide</keyword>
<evidence type="ECO:0000256" key="11">
    <source>
        <dbReference type="SAM" id="Phobius"/>
    </source>
</evidence>
<feature type="transmembrane region" description="Helical" evidence="11">
    <location>
        <begin position="206"/>
        <end position="226"/>
    </location>
</feature>
<evidence type="ECO:0000256" key="4">
    <source>
        <dbReference type="ARBA" id="ARBA00022670"/>
    </source>
</evidence>
<dbReference type="PANTHER" id="PTHR31412:SF0">
    <property type="entry name" value="ZINC METALLOPROTEASE EGY1, CHLOROPLASTIC-RELATED"/>
    <property type="match status" value="1"/>
</dbReference>
<proteinExistence type="inferred from homology"/>
<evidence type="ECO:0000256" key="7">
    <source>
        <dbReference type="ARBA" id="ARBA00022946"/>
    </source>
</evidence>
<keyword evidence="5 11" id="KW-0812">Transmembrane</keyword>
<evidence type="ECO:0000313" key="13">
    <source>
        <dbReference type="EMBL" id="TWT33121.1"/>
    </source>
</evidence>
<evidence type="ECO:0000256" key="3">
    <source>
        <dbReference type="ARBA" id="ARBA00007931"/>
    </source>
</evidence>
<dbReference type="PANTHER" id="PTHR31412">
    <property type="entry name" value="ZINC METALLOPROTEASE EGY1"/>
    <property type="match status" value="1"/>
</dbReference>
<evidence type="ECO:0000313" key="14">
    <source>
        <dbReference type="Proteomes" id="UP000318878"/>
    </source>
</evidence>
<feature type="transmembrane region" description="Helical" evidence="11">
    <location>
        <begin position="143"/>
        <end position="164"/>
    </location>
</feature>
<comment type="similarity">
    <text evidence="3">Belongs to the peptidase M50B family.</text>
</comment>
<keyword evidence="8 11" id="KW-1133">Transmembrane helix</keyword>
<name>A0A5C5V457_9BACT</name>
<dbReference type="AlphaFoldDB" id="A0A5C5V457"/>
<evidence type="ECO:0000256" key="10">
    <source>
        <dbReference type="SAM" id="MobiDB-lite"/>
    </source>
</evidence>
<gene>
    <name evidence="13" type="ORF">Enr8_29410</name>
</gene>
<reference evidence="13 14" key="1">
    <citation type="submission" date="2019-02" db="EMBL/GenBank/DDBJ databases">
        <title>Deep-cultivation of Planctomycetes and their phenomic and genomic characterization uncovers novel biology.</title>
        <authorList>
            <person name="Wiegand S."/>
            <person name="Jogler M."/>
            <person name="Boedeker C."/>
            <person name="Pinto D."/>
            <person name="Vollmers J."/>
            <person name="Rivas-Marin E."/>
            <person name="Kohn T."/>
            <person name="Peeters S.H."/>
            <person name="Heuer A."/>
            <person name="Rast P."/>
            <person name="Oberbeckmann S."/>
            <person name="Bunk B."/>
            <person name="Jeske O."/>
            <person name="Meyerdierks A."/>
            <person name="Storesund J.E."/>
            <person name="Kallscheuer N."/>
            <person name="Luecker S."/>
            <person name="Lage O.M."/>
            <person name="Pohl T."/>
            <person name="Merkel B.J."/>
            <person name="Hornburger P."/>
            <person name="Mueller R.-W."/>
            <person name="Bruemmer F."/>
            <person name="Labrenz M."/>
            <person name="Spormann A.M."/>
            <person name="Op Den Camp H."/>
            <person name="Overmann J."/>
            <person name="Amann R."/>
            <person name="Jetten M.S.M."/>
            <person name="Mascher T."/>
            <person name="Medema M.H."/>
            <person name="Devos D.P."/>
            <person name="Kaster A.-K."/>
            <person name="Ovreas L."/>
            <person name="Rohde M."/>
            <person name="Galperin M.Y."/>
            <person name="Jogler C."/>
        </authorList>
    </citation>
    <scope>NUCLEOTIDE SEQUENCE [LARGE SCALE GENOMIC DNA]</scope>
    <source>
        <strain evidence="13 14">Enr8</strain>
    </source>
</reference>
<evidence type="ECO:0000256" key="8">
    <source>
        <dbReference type="ARBA" id="ARBA00022989"/>
    </source>
</evidence>
<keyword evidence="4" id="KW-0645">Protease</keyword>
<evidence type="ECO:0000256" key="9">
    <source>
        <dbReference type="ARBA" id="ARBA00023136"/>
    </source>
</evidence>
<organism evidence="13 14">
    <name type="scientific">Blastopirellula retiformator</name>
    <dbReference type="NCBI Taxonomy" id="2527970"/>
    <lineage>
        <taxon>Bacteria</taxon>
        <taxon>Pseudomonadati</taxon>
        <taxon>Planctomycetota</taxon>
        <taxon>Planctomycetia</taxon>
        <taxon>Pirellulales</taxon>
        <taxon>Pirellulaceae</taxon>
        <taxon>Blastopirellula</taxon>
    </lineage>
</organism>
<dbReference type="GO" id="GO:0008233">
    <property type="term" value="F:peptidase activity"/>
    <property type="evidence" value="ECO:0007669"/>
    <property type="project" value="UniProtKB-KW"/>
</dbReference>
<evidence type="ECO:0000256" key="1">
    <source>
        <dbReference type="ARBA" id="ARBA00001947"/>
    </source>
</evidence>
<feature type="transmembrane region" description="Helical" evidence="11">
    <location>
        <begin position="328"/>
        <end position="348"/>
    </location>
</feature>
<comment type="cofactor">
    <cofactor evidence="1">
        <name>Zn(2+)</name>
        <dbReference type="ChEBI" id="CHEBI:29105"/>
    </cofactor>
</comment>
<feature type="transmembrane region" description="Helical" evidence="11">
    <location>
        <begin position="176"/>
        <end position="194"/>
    </location>
</feature>
<dbReference type="CDD" id="cd06160">
    <property type="entry name" value="S2P-M50_like_2"/>
    <property type="match status" value="1"/>
</dbReference>
<evidence type="ECO:0000256" key="6">
    <source>
        <dbReference type="ARBA" id="ARBA00022801"/>
    </source>
</evidence>
<keyword evidence="14" id="KW-1185">Reference proteome</keyword>
<dbReference type="Proteomes" id="UP000318878">
    <property type="component" value="Unassembled WGS sequence"/>
</dbReference>
<dbReference type="InterPro" id="IPR008915">
    <property type="entry name" value="Peptidase_M50"/>
</dbReference>
<feature type="transmembrane region" description="Helical" evidence="11">
    <location>
        <begin position="238"/>
        <end position="257"/>
    </location>
</feature>
<evidence type="ECO:0000256" key="5">
    <source>
        <dbReference type="ARBA" id="ARBA00022692"/>
    </source>
</evidence>
<feature type="region of interest" description="Disordered" evidence="10">
    <location>
        <begin position="1"/>
        <end position="44"/>
    </location>
</feature>
<protein>
    <submittedName>
        <fullName evidence="13">Peptidase family M50</fullName>
    </submittedName>
</protein>
<feature type="domain" description="Peptidase M50" evidence="12">
    <location>
        <begin position="114"/>
        <end position="276"/>
    </location>
</feature>
<sequence length="349" mass="37670">MTGMTDRSPPEQNPFETTDSYESATAAAPVVTASPSPTSTPSRPVRPRRVVLPILLFVATCLSTFFVGWTRWQPTMLLGGMVDADFDPLLSDPLVEGIRMVLRSVSVSDGLIYMACLLAILFAHEMGHFLMTVRYRIHASYPYFIPIPISPIGTMGAVIGMDGLKANRKQLFDIGLAGPLAGLLVAMPVLYVGIHQLDLTKTAPSPYSLDIPLGLAWAMAWFQVPGYSLGDPVAQAQLNPYFMAGWVGLLVTGLNMLPISQLDGGHVSYTLFGKWSTYLAWGVIIAAVTAMALGAGWTWILMLILVLLIGPAHPPTADDTVAIGPLRWTMGFLSLSIPILCFPPQAIIT</sequence>
<accession>A0A5C5V457</accession>
<keyword evidence="9 11" id="KW-0472">Membrane</keyword>
<dbReference type="GO" id="GO:0006508">
    <property type="term" value="P:proteolysis"/>
    <property type="evidence" value="ECO:0007669"/>
    <property type="project" value="UniProtKB-KW"/>
</dbReference>
<feature type="transmembrane region" description="Helical" evidence="11">
    <location>
        <begin position="110"/>
        <end position="131"/>
    </location>
</feature>
<dbReference type="Pfam" id="PF02163">
    <property type="entry name" value="Peptidase_M50"/>
    <property type="match status" value="1"/>
</dbReference>
<dbReference type="EMBL" id="SJPF01000003">
    <property type="protein sequence ID" value="TWT33121.1"/>
    <property type="molecule type" value="Genomic_DNA"/>
</dbReference>
<keyword evidence="6" id="KW-0378">Hydrolase</keyword>
<comment type="subcellular location">
    <subcellularLocation>
        <location evidence="2">Membrane</location>
        <topology evidence="2">Multi-pass membrane protein</topology>
    </subcellularLocation>
</comment>
<feature type="transmembrane region" description="Helical" evidence="11">
    <location>
        <begin position="50"/>
        <end position="69"/>
    </location>
</feature>
<dbReference type="GO" id="GO:0016020">
    <property type="term" value="C:membrane"/>
    <property type="evidence" value="ECO:0007669"/>
    <property type="project" value="UniProtKB-SubCell"/>
</dbReference>
<evidence type="ECO:0000259" key="12">
    <source>
        <dbReference type="Pfam" id="PF02163"/>
    </source>
</evidence>
<comment type="caution">
    <text evidence="13">The sequence shown here is derived from an EMBL/GenBank/DDBJ whole genome shotgun (WGS) entry which is preliminary data.</text>
</comment>
<evidence type="ECO:0000256" key="2">
    <source>
        <dbReference type="ARBA" id="ARBA00004141"/>
    </source>
</evidence>